<evidence type="ECO:0000256" key="5">
    <source>
        <dbReference type="ARBA" id="ARBA00022967"/>
    </source>
</evidence>
<evidence type="ECO:0000256" key="7">
    <source>
        <dbReference type="ARBA" id="ARBA00023004"/>
    </source>
</evidence>
<keyword evidence="11" id="KW-1133">Transmembrane helix</keyword>
<feature type="domain" description="4Fe-4S ferredoxin-type" evidence="12">
    <location>
        <begin position="239"/>
        <end position="268"/>
    </location>
</feature>
<feature type="binding site" evidence="10">
    <location>
        <position position="52"/>
    </location>
    <ligand>
        <name>[4Fe-4S] cluster</name>
        <dbReference type="ChEBI" id="CHEBI:49883"/>
        <label>1</label>
    </ligand>
</feature>
<evidence type="ECO:0000256" key="10">
    <source>
        <dbReference type="HAMAP-Rule" id="MF_00463"/>
    </source>
</evidence>
<dbReference type="Gene3D" id="1.10.15.40">
    <property type="entry name" value="Electron transport complex subunit B, putative Fe-S cluster"/>
    <property type="match status" value="1"/>
</dbReference>
<evidence type="ECO:0000256" key="3">
    <source>
        <dbReference type="ARBA" id="ARBA00022723"/>
    </source>
</evidence>
<feature type="binding site" evidence="10">
    <location>
        <position position="55"/>
    </location>
    <ligand>
        <name>[4Fe-4S] cluster</name>
        <dbReference type="ChEBI" id="CHEBI:49883"/>
        <label>1</label>
    </ligand>
</feature>
<dbReference type="Pfam" id="PF12837">
    <property type="entry name" value="Fer4_6"/>
    <property type="match status" value="1"/>
</dbReference>
<comment type="function">
    <text evidence="10">Part of a membrane-bound complex that couples electron transfer with translocation of ions across the membrane.</text>
</comment>
<feature type="binding site" evidence="10">
    <location>
        <position position="174"/>
    </location>
    <ligand>
        <name>[4Fe-4S] cluster</name>
        <dbReference type="ChEBI" id="CHEBI:49883"/>
        <label>3</label>
    </ligand>
</feature>
<dbReference type="HAMAP" id="MF_00463">
    <property type="entry name" value="RsxB_RnfB"/>
    <property type="match status" value="1"/>
</dbReference>
<keyword evidence="11" id="KW-0812">Transmembrane</keyword>
<accession>A0ABR7NAS6</accession>
<feature type="binding site" evidence="10">
    <location>
        <position position="177"/>
    </location>
    <ligand>
        <name>[4Fe-4S] cluster</name>
        <dbReference type="ChEBI" id="CHEBI:49883"/>
        <label>3</label>
    </ligand>
</feature>
<dbReference type="InterPro" id="IPR010207">
    <property type="entry name" value="Elect_transpt_cplx_RnfB/RsxB"/>
</dbReference>
<evidence type="ECO:0000313" key="14">
    <source>
        <dbReference type="EMBL" id="MBC8573495.1"/>
    </source>
</evidence>
<evidence type="ECO:0000256" key="2">
    <source>
        <dbReference type="ARBA" id="ARBA00022485"/>
    </source>
</evidence>
<feature type="binding site" evidence="10">
    <location>
        <position position="60"/>
    </location>
    <ligand>
        <name>[4Fe-4S] cluster</name>
        <dbReference type="ChEBI" id="CHEBI:49883"/>
        <label>1</label>
    </ligand>
</feature>
<feature type="binding site" evidence="10">
    <location>
        <position position="184"/>
    </location>
    <ligand>
        <name>[4Fe-4S] cluster</name>
        <dbReference type="ChEBI" id="CHEBI:49883"/>
        <label>2</label>
    </ligand>
</feature>
<dbReference type="Pfam" id="PF04060">
    <property type="entry name" value="FeS"/>
    <property type="match status" value="1"/>
</dbReference>
<keyword evidence="2 10" id="KW-0004">4Fe-4S</keyword>
<dbReference type="EC" id="7.-.-.-" evidence="10"/>
<keyword evidence="6 10" id="KW-0249">Electron transport</keyword>
<organism evidence="14 15">
    <name type="scientific">Jingyaoa shaoxingensis</name>
    <dbReference type="NCBI Taxonomy" id="2763671"/>
    <lineage>
        <taxon>Bacteria</taxon>
        <taxon>Bacillati</taxon>
        <taxon>Bacillota</taxon>
        <taxon>Clostridia</taxon>
        <taxon>Lachnospirales</taxon>
        <taxon>Lachnospiraceae</taxon>
        <taxon>Jingyaoa</taxon>
    </lineage>
</organism>
<dbReference type="EMBL" id="JACRSZ010000010">
    <property type="protein sequence ID" value="MBC8573495.1"/>
    <property type="molecule type" value="Genomic_DNA"/>
</dbReference>
<comment type="cofactor">
    <cofactor evidence="10">
        <name>[4Fe-4S] cluster</name>
        <dbReference type="ChEBI" id="CHEBI:49883"/>
    </cofactor>
    <text evidence="10">Binds 3 [4Fe-4S] clusters.</text>
</comment>
<dbReference type="Gene3D" id="3.30.70.20">
    <property type="match status" value="2"/>
</dbReference>
<comment type="caution">
    <text evidence="10">Lacks conserved residue(s) required for the propagation of feature annotation.</text>
</comment>
<dbReference type="InterPro" id="IPR017900">
    <property type="entry name" value="4Fe4S_Fe_S_CS"/>
</dbReference>
<comment type="caution">
    <text evidence="14">The sequence shown here is derived from an EMBL/GenBank/DDBJ whole genome shotgun (WGS) entry which is preliminary data.</text>
</comment>
<dbReference type="PANTHER" id="PTHR43560:SF1">
    <property type="entry name" value="ION-TRANSLOCATING OXIDOREDUCTASE COMPLEX SUBUNIT B"/>
    <property type="match status" value="1"/>
</dbReference>
<evidence type="ECO:0000256" key="9">
    <source>
        <dbReference type="ARBA" id="ARBA00023136"/>
    </source>
</evidence>
<dbReference type="SUPFAM" id="SSF54862">
    <property type="entry name" value="4Fe-4S ferredoxins"/>
    <property type="match status" value="1"/>
</dbReference>
<dbReference type="CDD" id="cd10549">
    <property type="entry name" value="MtMvhB_like"/>
    <property type="match status" value="1"/>
</dbReference>
<feature type="domain" description="4Fe-4S ferredoxin-type" evidence="12">
    <location>
        <begin position="208"/>
        <end position="238"/>
    </location>
</feature>
<keyword evidence="4 10" id="KW-0677">Repeat</keyword>
<dbReference type="PROSITE" id="PS51656">
    <property type="entry name" value="4FE4S"/>
    <property type="match status" value="1"/>
</dbReference>
<dbReference type="InterPro" id="IPR017896">
    <property type="entry name" value="4Fe4S_Fe-S-bd"/>
</dbReference>
<keyword evidence="8 10" id="KW-0411">Iron-sulfur</keyword>
<feature type="binding site" evidence="10">
    <location>
        <position position="145"/>
    </location>
    <ligand>
        <name>[4Fe-4S] cluster</name>
        <dbReference type="ChEBI" id="CHEBI:49883"/>
        <label>2</label>
    </ligand>
</feature>
<feature type="domain" description="4Fe-4S" evidence="13">
    <location>
        <begin position="35"/>
        <end position="94"/>
    </location>
</feature>
<evidence type="ECO:0000259" key="12">
    <source>
        <dbReference type="PROSITE" id="PS51379"/>
    </source>
</evidence>
<sequence length="268" mass="27332">MSSITAIILAALVVGVVGIIVGFLLVTAGEKFKVEVDEKEVAIRAELPGNNCGGCGFPGCDGLAAAIAKGEAPANQCPVGGAPVAAKISAILGVEVSVAEKQVAFVKCAGDCDSAQEKCNYFGIKDCRTAAVVPGRGTKKCTHGCMGFGSCVSACQFDAIHVVNGVAKVDRSKCVGCGACAKVCPNGLICLIPDSSVYVVQCSSQEKGKAVKEACSAGCLGCTACVKQCEHEAITMEGNVAVIDQSKCVKCGKCAEKCPAKVIRMREL</sequence>
<evidence type="ECO:0000259" key="13">
    <source>
        <dbReference type="PROSITE" id="PS51656"/>
    </source>
</evidence>
<keyword evidence="15" id="KW-1185">Reference proteome</keyword>
<evidence type="ECO:0000256" key="8">
    <source>
        <dbReference type="ARBA" id="ARBA00023014"/>
    </source>
</evidence>
<evidence type="ECO:0000256" key="6">
    <source>
        <dbReference type="ARBA" id="ARBA00022982"/>
    </source>
</evidence>
<feature type="domain" description="4Fe-4S ferredoxin-type" evidence="12">
    <location>
        <begin position="165"/>
        <end position="194"/>
    </location>
</feature>
<comment type="subcellular location">
    <subcellularLocation>
        <location evidence="10">Cell membrane</location>
    </subcellularLocation>
</comment>
<dbReference type="Pfam" id="PF12838">
    <property type="entry name" value="Fer4_7"/>
    <property type="match status" value="1"/>
</dbReference>
<proteinExistence type="inferred from homology"/>
<feature type="binding site" evidence="10">
    <location>
        <position position="155"/>
    </location>
    <ligand>
        <name>[4Fe-4S] cluster</name>
        <dbReference type="ChEBI" id="CHEBI:49883"/>
        <label>3</label>
    </ligand>
</feature>
<keyword evidence="7 10" id="KW-0408">Iron</keyword>
<keyword evidence="9 10" id="KW-0472">Membrane</keyword>
<evidence type="ECO:0000313" key="15">
    <source>
        <dbReference type="Proteomes" id="UP000657421"/>
    </source>
</evidence>
<keyword evidence="10" id="KW-1003">Cell membrane</keyword>
<keyword evidence="1 10" id="KW-0813">Transport</keyword>
<feature type="binding site" evidence="10">
    <location>
        <position position="141"/>
    </location>
    <ligand>
        <name>[4Fe-4S] cluster</name>
        <dbReference type="ChEBI" id="CHEBI:49883"/>
        <label>2</label>
    </ligand>
</feature>
<feature type="binding site" evidence="10">
    <location>
        <position position="151"/>
    </location>
    <ligand>
        <name>[4Fe-4S] cluster</name>
        <dbReference type="ChEBI" id="CHEBI:49883"/>
        <label>2</label>
    </ligand>
</feature>
<dbReference type="PANTHER" id="PTHR43560">
    <property type="entry name" value="ION-TRANSLOCATING OXIDOREDUCTASE COMPLEX SUBUNIT B"/>
    <property type="match status" value="1"/>
</dbReference>
<dbReference type="InterPro" id="IPR050395">
    <property type="entry name" value="4Fe4S_Ferredoxin_RnfB"/>
</dbReference>
<evidence type="ECO:0000256" key="4">
    <source>
        <dbReference type="ARBA" id="ARBA00022737"/>
    </source>
</evidence>
<feature type="region of interest" description="Hydrophobic" evidence="10">
    <location>
        <begin position="1"/>
        <end position="29"/>
    </location>
</feature>
<feature type="binding site" evidence="10">
    <location>
        <position position="77"/>
    </location>
    <ligand>
        <name>[4Fe-4S] cluster</name>
        <dbReference type="ChEBI" id="CHEBI:49883"/>
        <label>1</label>
    </ligand>
</feature>
<comment type="similarity">
    <text evidence="10">Belongs to the 4Fe4S bacterial-type ferredoxin family. RnfB subfamily.</text>
</comment>
<comment type="subunit">
    <text evidence="10">The complex is composed of six subunits: RnfA, RnfB, RnfC, RnfD, RnfE and RnfG.</text>
</comment>
<name>A0ABR7NAS6_9FIRM</name>
<evidence type="ECO:0000256" key="1">
    <source>
        <dbReference type="ARBA" id="ARBA00022448"/>
    </source>
</evidence>
<protein>
    <recommendedName>
        <fullName evidence="10">Ion-translocating oxidoreductase complex subunit B</fullName>
        <ecNumber evidence="10">7.-.-.-</ecNumber>
    </recommendedName>
    <alternativeName>
        <fullName evidence="10">Rnf electron transport complex subunit B</fullName>
    </alternativeName>
</protein>
<feature type="binding site" evidence="10">
    <location>
        <position position="180"/>
    </location>
    <ligand>
        <name>[4Fe-4S] cluster</name>
        <dbReference type="ChEBI" id="CHEBI:49883"/>
        <label>3</label>
    </ligand>
</feature>
<evidence type="ECO:0000256" key="11">
    <source>
        <dbReference type="SAM" id="Phobius"/>
    </source>
</evidence>
<dbReference type="Proteomes" id="UP000657421">
    <property type="component" value="Unassembled WGS sequence"/>
</dbReference>
<dbReference type="PROSITE" id="PS00198">
    <property type="entry name" value="4FE4S_FER_1"/>
    <property type="match status" value="2"/>
</dbReference>
<dbReference type="PROSITE" id="PS51379">
    <property type="entry name" value="4FE4S_FER_2"/>
    <property type="match status" value="3"/>
</dbReference>
<reference evidence="14 15" key="1">
    <citation type="submission" date="2020-08" db="EMBL/GenBank/DDBJ databases">
        <title>Genome public.</title>
        <authorList>
            <person name="Liu C."/>
            <person name="Sun Q."/>
        </authorList>
    </citation>
    <scope>NUCLEOTIDE SEQUENCE [LARGE SCALE GENOMIC DNA]</scope>
    <source>
        <strain evidence="14 15">NSJ-46</strain>
    </source>
</reference>
<keyword evidence="3 10" id="KW-0479">Metal-binding</keyword>
<feature type="transmembrane region" description="Helical" evidence="11">
    <location>
        <begin position="6"/>
        <end position="26"/>
    </location>
</feature>
<gene>
    <name evidence="10" type="primary">rnfB</name>
    <name evidence="14" type="ORF">H8716_10445</name>
</gene>
<keyword evidence="5 10" id="KW-1278">Translocase</keyword>
<dbReference type="InterPro" id="IPR007202">
    <property type="entry name" value="4Fe-4S_dom"/>
</dbReference>
<dbReference type="RefSeq" id="WP_249308755.1">
    <property type="nucleotide sequence ID" value="NZ_JACRSZ010000010.1"/>
</dbReference>